<evidence type="ECO:0000259" key="4">
    <source>
        <dbReference type="Pfam" id="PF14833"/>
    </source>
</evidence>
<organism evidence="5 6">
    <name type="scientific">Nguyenibacter vanlangensis</name>
    <dbReference type="NCBI Taxonomy" id="1216886"/>
    <lineage>
        <taxon>Bacteria</taxon>
        <taxon>Pseudomonadati</taxon>
        <taxon>Pseudomonadota</taxon>
        <taxon>Alphaproteobacteria</taxon>
        <taxon>Acetobacterales</taxon>
        <taxon>Acetobacteraceae</taxon>
        <taxon>Nguyenibacter</taxon>
    </lineage>
</organism>
<feature type="domain" description="3-hydroxyisobutyrate dehydrogenase-like NAD-binding" evidence="4">
    <location>
        <begin position="172"/>
        <end position="288"/>
    </location>
</feature>
<name>A0ABZ3D1G1_9PROT</name>
<gene>
    <name evidence="5" type="ORF">AAC691_14080</name>
</gene>
<reference evidence="5 6" key="1">
    <citation type="submission" date="2024-04" db="EMBL/GenBank/DDBJ databases">
        <title>Complete genome sequence of Nguyenibacter vanlangesis HBCM-1154, a strain capable of nitrogen fixation, IAA production, and phosphorus solubilization isolated from sugarcane soil.</title>
        <authorList>
            <person name="MY HANH P."/>
        </authorList>
    </citation>
    <scope>NUCLEOTIDE SEQUENCE [LARGE SCALE GENOMIC DNA]</scope>
    <source>
        <strain evidence="5 6">HBCM 1154</strain>
    </source>
</reference>
<dbReference type="RefSeq" id="WP_342627366.1">
    <property type="nucleotide sequence ID" value="NZ_CP152276.1"/>
</dbReference>
<accession>A0ABZ3D1G1</accession>
<dbReference type="InterPro" id="IPR036291">
    <property type="entry name" value="NAD(P)-bd_dom_sf"/>
</dbReference>
<dbReference type="PANTHER" id="PTHR43060:SF15">
    <property type="entry name" value="3-HYDROXYISOBUTYRATE DEHYDROGENASE-LIKE 1, MITOCHONDRIAL-RELATED"/>
    <property type="match status" value="1"/>
</dbReference>
<dbReference type="Pfam" id="PF14833">
    <property type="entry name" value="NAD_binding_11"/>
    <property type="match status" value="1"/>
</dbReference>
<dbReference type="GO" id="GO:0016491">
    <property type="term" value="F:oxidoreductase activity"/>
    <property type="evidence" value="ECO:0007669"/>
    <property type="project" value="UniProtKB-KW"/>
</dbReference>
<dbReference type="InterPro" id="IPR015815">
    <property type="entry name" value="HIBADH-related"/>
</dbReference>
<evidence type="ECO:0000256" key="2">
    <source>
        <dbReference type="ARBA" id="ARBA00023027"/>
    </source>
</evidence>
<protein>
    <submittedName>
        <fullName evidence="5">NAD(P)-dependent oxidoreductase</fullName>
        <ecNumber evidence="5">1.1.-.-</ecNumber>
    </submittedName>
</protein>
<keyword evidence="1 5" id="KW-0560">Oxidoreductase</keyword>
<dbReference type="Gene3D" id="3.40.50.720">
    <property type="entry name" value="NAD(P)-binding Rossmann-like Domain"/>
    <property type="match status" value="1"/>
</dbReference>
<dbReference type="EMBL" id="CP152276">
    <property type="protein sequence ID" value="XAE41424.1"/>
    <property type="molecule type" value="Genomic_DNA"/>
</dbReference>
<dbReference type="PANTHER" id="PTHR43060">
    <property type="entry name" value="3-HYDROXYISOBUTYRATE DEHYDROGENASE-LIKE 1, MITOCHONDRIAL-RELATED"/>
    <property type="match status" value="1"/>
</dbReference>
<dbReference type="Pfam" id="PF03446">
    <property type="entry name" value="NAD_binding_2"/>
    <property type="match status" value="1"/>
</dbReference>
<dbReference type="EC" id="1.1.-.-" evidence="5"/>
<dbReference type="Gene3D" id="1.10.1040.10">
    <property type="entry name" value="N-(1-d-carboxylethyl)-l-norvaline Dehydrogenase, domain 2"/>
    <property type="match status" value="1"/>
</dbReference>
<dbReference type="PIRSF" id="PIRSF000103">
    <property type="entry name" value="HIBADH"/>
    <property type="match status" value="1"/>
</dbReference>
<dbReference type="InterPro" id="IPR008927">
    <property type="entry name" value="6-PGluconate_DH-like_C_sf"/>
</dbReference>
<feature type="domain" description="6-phosphogluconate dehydrogenase NADP-binding" evidence="3">
    <location>
        <begin position="11"/>
        <end position="169"/>
    </location>
</feature>
<dbReference type="InterPro" id="IPR013328">
    <property type="entry name" value="6PGD_dom2"/>
</dbReference>
<evidence type="ECO:0000313" key="5">
    <source>
        <dbReference type="EMBL" id="XAE41424.1"/>
    </source>
</evidence>
<dbReference type="SUPFAM" id="SSF48179">
    <property type="entry name" value="6-phosphogluconate dehydrogenase C-terminal domain-like"/>
    <property type="match status" value="1"/>
</dbReference>
<keyword evidence="2" id="KW-0520">NAD</keyword>
<evidence type="ECO:0000313" key="6">
    <source>
        <dbReference type="Proteomes" id="UP001449795"/>
    </source>
</evidence>
<dbReference type="Proteomes" id="UP001449795">
    <property type="component" value="Chromosome"/>
</dbReference>
<dbReference type="InterPro" id="IPR006115">
    <property type="entry name" value="6PGDH_NADP-bd"/>
</dbReference>
<proteinExistence type="predicted"/>
<keyword evidence="6" id="KW-1185">Reference proteome</keyword>
<evidence type="ECO:0000256" key="1">
    <source>
        <dbReference type="ARBA" id="ARBA00023002"/>
    </source>
</evidence>
<dbReference type="InterPro" id="IPR029154">
    <property type="entry name" value="HIBADH-like_NADP-bd"/>
</dbReference>
<dbReference type="SUPFAM" id="SSF51735">
    <property type="entry name" value="NAD(P)-binding Rossmann-fold domains"/>
    <property type="match status" value="1"/>
</dbReference>
<evidence type="ECO:0000259" key="3">
    <source>
        <dbReference type="Pfam" id="PF03446"/>
    </source>
</evidence>
<sequence length="317" mass="32830">MTDDGTIAAPRVAFLGTGIMGAPMARHIAQAGYRISAWNRTDDKARPLAAFGVEVAPSAVQAVSGADVVIVMVTSGQAANQILFEDGRAAAHIKAGAIVVMMSSIAVDVARTQAARLRELGIGYVDAPVSGGEKGAIDKTLAIMAGGSPDDIAAVSPLLRVLGRVTYIGPVGTGQLAKLANQVIVAGTITLIAEAFTLAERGGADPARVRQALTGGFADSVILQQHGLRMIERRFTPGGDAINQVKDLDAAARIAEEHHLTLPATERVAELFRAMVAAGDGGLDHSGIFLHIARLNGLPAHDIRTDDAMTGEPSRKA</sequence>